<organism evidence="1 2">
    <name type="scientific">Penicillium nordicum</name>
    <dbReference type="NCBI Taxonomy" id="229535"/>
    <lineage>
        <taxon>Eukaryota</taxon>
        <taxon>Fungi</taxon>
        <taxon>Dikarya</taxon>
        <taxon>Ascomycota</taxon>
        <taxon>Pezizomycotina</taxon>
        <taxon>Eurotiomycetes</taxon>
        <taxon>Eurotiomycetidae</taxon>
        <taxon>Eurotiales</taxon>
        <taxon>Aspergillaceae</taxon>
        <taxon>Penicillium</taxon>
    </lineage>
</organism>
<accession>A0A0M8P5P4</accession>
<proteinExistence type="predicted"/>
<comment type="caution">
    <text evidence="1">The sequence shown here is derived from an EMBL/GenBank/DDBJ whole genome shotgun (WGS) entry which is preliminary data.</text>
</comment>
<dbReference type="EMBL" id="LHQQ01000121">
    <property type="protein sequence ID" value="KOS41824.1"/>
    <property type="molecule type" value="Genomic_DNA"/>
</dbReference>
<sequence length="76" mass="8893">MRAKTVFVHRNGLLMGAHQWAYSEGLGEPLGIFSSKVSKDVQFWHTTFQGWNMDPMTKELLWNFKFRREDAACIED</sequence>
<dbReference type="Proteomes" id="UP000037696">
    <property type="component" value="Unassembled WGS sequence"/>
</dbReference>
<gene>
    <name evidence="1" type="ORF">ACN38_g7305</name>
</gene>
<keyword evidence="2" id="KW-1185">Reference proteome</keyword>
<evidence type="ECO:0000313" key="1">
    <source>
        <dbReference type="EMBL" id="KOS41824.1"/>
    </source>
</evidence>
<evidence type="ECO:0000313" key="2">
    <source>
        <dbReference type="Proteomes" id="UP000037696"/>
    </source>
</evidence>
<reference evidence="1 2" key="1">
    <citation type="submission" date="2015-08" db="EMBL/GenBank/DDBJ databases">
        <title>Genome sequencing of Penicillium nordicum.</title>
        <authorList>
            <person name="Nguyen H.D."/>
            <person name="Seifert K.A."/>
        </authorList>
    </citation>
    <scope>NUCLEOTIDE SEQUENCE [LARGE SCALE GENOMIC DNA]</scope>
    <source>
        <strain evidence="1 2">DAOMC 185683</strain>
    </source>
</reference>
<name>A0A0M8P5P4_9EURO</name>
<dbReference type="AlphaFoldDB" id="A0A0M8P5P4"/>
<protein>
    <submittedName>
        <fullName evidence="1">Uncharacterized protein</fullName>
    </submittedName>
</protein>